<dbReference type="AlphaFoldDB" id="A0A835K1K4"/>
<sequence>MHAAYEGADIDSFYKVGFFILNSKKKIMELTRFKWRDLCRKSVMRNMSSTSIVVLKEVKLEQYIVSDQVPQALWVAVKKTRQQVAQIREMLAIGANLIANNRPQLTGLAPKELPEANLLTEDHDSEEDLDERDDMGTVYPHQRDA</sequence>
<evidence type="ECO:0000256" key="1">
    <source>
        <dbReference type="SAM" id="MobiDB-lite"/>
    </source>
</evidence>
<keyword evidence="3" id="KW-1185">Reference proteome</keyword>
<accession>A0A835K1K4</accession>
<dbReference type="Proteomes" id="UP000657918">
    <property type="component" value="Unassembled WGS sequence"/>
</dbReference>
<evidence type="ECO:0000313" key="3">
    <source>
        <dbReference type="Proteomes" id="UP000657918"/>
    </source>
</evidence>
<feature type="region of interest" description="Disordered" evidence="1">
    <location>
        <begin position="108"/>
        <end position="145"/>
    </location>
</feature>
<reference evidence="2 3" key="1">
    <citation type="submission" date="2020-10" db="EMBL/GenBank/DDBJ databases">
        <title>Plant Genome Project.</title>
        <authorList>
            <person name="Zhang R.-G."/>
        </authorList>
    </citation>
    <scope>NUCLEOTIDE SEQUENCE [LARGE SCALE GENOMIC DNA]</scope>
    <source>
        <strain evidence="2">FAFU-HL-1</strain>
        <tissue evidence="2">Leaf</tissue>
    </source>
</reference>
<protein>
    <submittedName>
        <fullName evidence="2">Uncharacterized protein</fullName>
    </submittedName>
</protein>
<feature type="compositionally biased region" description="Acidic residues" evidence="1">
    <location>
        <begin position="123"/>
        <end position="133"/>
    </location>
</feature>
<comment type="caution">
    <text evidence="2">The sequence shown here is derived from an EMBL/GenBank/DDBJ whole genome shotgun (WGS) entry which is preliminary data.</text>
</comment>
<evidence type="ECO:0000313" key="2">
    <source>
        <dbReference type="EMBL" id="KAF9682487.1"/>
    </source>
</evidence>
<name>A0A835K1K4_9ROSI</name>
<organism evidence="2 3">
    <name type="scientific">Salix dunnii</name>
    <dbReference type="NCBI Taxonomy" id="1413687"/>
    <lineage>
        <taxon>Eukaryota</taxon>
        <taxon>Viridiplantae</taxon>
        <taxon>Streptophyta</taxon>
        <taxon>Embryophyta</taxon>
        <taxon>Tracheophyta</taxon>
        <taxon>Spermatophyta</taxon>
        <taxon>Magnoliopsida</taxon>
        <taxon>eudicotyledons</taxon>
        <taxon>Gunneridae</taxon>
        <taxon>Pentapetalae</taxon>
        <taxon>rosids</taxon>
        <taxon>fabids</taxon>
        <taxon>Malpighiales</taxon>
        <taxon>Salicaceae</taxon>
        <taxon>Saliceae</taxon>
        <taxon>Salix</taxon>
    </lineage>
</organism>
<proteinExistence type="predicted"/>
<dbReference type="EMBL" id="JADGMS010000005">
    <property type="protein sequence ID" value="KAF9682487.1"/>
    <property type="molecule type" value="Genomic_DNA"/>
</dbReference>
<gene>
    <name evidence="2" type="ORF">SADUNF_Sadunf05G0114000</name>
</gene>